<evidence type="ECO:0000313" key="2">
    <source>
        <dbReference type="EMBL" id="KAG8372911.1"/>
    </source>
</evidence>
<comment type="caution">
    <text evidence="2">The sequence shown here is derived from an EMBL/GenBank/DDBJ whole genome shotgun (WGS) entry which is preliminary data.</text>
</comment>
<keyword evidence="1" id="KW-0812">Transmembrane</keyword>
<dbReference type="EMBL" id="WHWC01000012">
    <property type="protein sequence ID" value="KAG8372911.1"/>
    <property type="molecule type" value="Genomic_DNA"/>
</dbReference>
<dbReference type="AlphaFoldDB" id="A0AAV6WPF5"/>
<gene>
    <name evidence="2" type="ORF">BUALT_Bualt12G0116300</name>
</gene>
<keyword evidence="1" id="KW-0472">Membrane</keyword>
<feature type="transmembrane region" description="Helical" evidence="1">
    <location>
        <begin position="110"/>
        <end position="130"/>
    </location>
</feature>
<keyword evidence="3" id="KW-1185">Reference proteome</keyword>
<reference evidence="2" key="1">
    <citation type="submission" date="2019-10" db="EMBL/GenBank/DDBJ databases">
        <authorList>
            <person name="Zhang R."/>
            <person name="Pan Y."/>
            <person name="Wang J."/>
            <person name="Ma R."/>
            <person name="Yu S."/>
        </authorList>
    </citation>
    <scope>NUCLEOTIDE SEQUENCE</scope>
    <source>
        <strain evidence="2">LA-IB0</strain>
        <tissue evidence="2">Leaf</tissue>
    </source>
</reference>
<dbReference type="Proteomes" id="UP000826271">
    <property type="component" value="Unassembled WGS sequence"/>
</dbReference>
<proteinExistence type="predicted"/>
<accession>A0AAV6WPF5</accession>
<evidence type="ECO:0000256" key="1">
    <source>
        <dbReference type="SAM" id="Phobius"/>
    </source>
</evidence>
<organism evidence="2 3">
    <name type="scientific">Buddleja alternifolia</name>
    <dbReference type="NCBI Taxonomy" id="168488"/>
    <lineage>
        <taxon>Eukaryota</taxon>
        <taxon>Viridiplantae</taxon>
        <taxon>Streptophyta</taxon>
        <taxon>Embryophyta</taxon>
        <taxon>Tracheophyta</taxon>
        <taxon>Spermatophyta</taxon>
        <taxon>Magnoliopsida</taxon>
        <taxon>eudicotyledons</taxon>
        <taxon>Gunneridae</taxon>
        <taxon>Pentapetalae</taxon>
        <taxon>asterids</taxon>
        <taxon>lamiids</taxon>
        <taxon>Lamiales</taxon>
        <taxon>Scrophulariaceae</taxon>
        <taxon>Buddlejeae</taxon>
        <taxon>Buddleja</taxon>
    </lineage>
</organism>
<keyword evidence="1" id="KW-1133">Transmembrane helix</keyword>
<protein>
    <submittedName>
        <fullName evidence="2">Uncharacterized protein</fullName>
    </submittedName>
</protein>
<name>A0AAV6WPF5_9LAMI</name>
<evidence type="ECO:0000313" key="3">
    <source>
        <dbReference type="Proteomes" id="UP000826271"/>
    </source>
</evidence>
<sequence>MASSSNEKQQTLDLRYGPNPQCECPMKAQIRVVETETKPSKGSLYYGRPIRKCRFFCWCRPERAIWSPSGIAVEFLGFQGLKDEVVGVDEVVFGVSRIAGLQREEIMGNYVHFSWVICAVLFTTLIVVSVRG</sequence>